<gene>
    <name evidence="2" type="ORF">WJX81_003892</name>
</gene>
<dbReference type="InterPro" id="IPR008491">
    <property type="entry name" value="CDK5RAP3"/>
</dbReference>
<dbReference type="Pfam" id="PF05600">
    <property type="entry name" value="CDK5RAP3"/>
    <property type="match status" value="2"/>
</dbReference>
<protein>
    <submittedName>
        <fullName evidence="2">Uncharacterized protein</fullName>
    </submittedName>
</protein>
<reference evidence="2 3" key="1">
    <citation type="journal article" date="2024" name="Nat. Commun.">
        <title>Phylogenomics reveals the evolutionary origins of lichenization in chlorophyte algae.</title>
        <authorList>
            <person name="Puginier C."/>
            <person name="Libourel C."/>
            <person name="Otte J."/>
            <person name="Skaloud P."/>
            <person name="Haon M."/>
            <person name="Grisel S."/>
            <person name="Petersen M."/>
            <person name="Berrin J.G."/>
            <person name="Delaux P.M."/>
            <person name="Dal Grande F."/>
            <person name="Keller J."/>
        </authorList>
    </citation>
    <scope>NUCLEOTIDE SEQUENCE [LARGE SCALE GENOMIC DNA]</scope>
    <source>
        <strain evidence="2 3">SAG 245.80</strain>
    </source>
</reference>
<dbReference type="GO" id="GO:0012505">
    <property type="term" value="C:endomembrane system"/>
    <property type="evidence" value="ECO:0007669"/>
    <property type="project" value="TreeGrafter"/>
</dbReference>
<sequence length="426" mass="44720">MNLVRLEGGGFGRPNAEAELPIDIHYQKLSAWLAERKQLPADWRRRLQVIQASAAEAAKALPAGDAAPGGDAPVEYAFVRATRDRLAEGAERGFFGGLAGPAAVWDKLAHAYERDNVWLGEAAVTLVRATDYDIPAMRRAATRAQQQLGDLERRQADCARSAAAAARAYQQECAALGIAGRDVPAEVAGLQAELPALLRAAAADIHAGTLDAAMRYYADFLAYSAPPQIDADGSGGASGIVARLVTDAALRTAWLDDLRELAAFLRVRANELESPGAAALAAAAPEAVQGVSAAGAGEMLEQVQGVLARVTSERARQLLLARTSARYLGRLVAGLQQKGGQEAKFRRMAGLQQKGGQAAAVYMLAAEVEARRAEIQRGLSAEAPRLAALVAATADAKARAEAGVAALFPGRVVHIIGEISNVLSRA</sequence>
<evidence type="ECO:0000313" key="2">
    <source>
        <dbReference type="EMBL" id="KAK9825903.1"/>
    </source>
</evidence>
<comment type="similarity">
    <text evidence="1">Belongs to the CDK5RAP3 family.</text>
</comment>
<accession>A0AAW1QWF0</accession>
<keyword evidence="3" id="KW-1185">Reference proteome</keyword>
<proteinExistence type="inferred from homology"/>
<evidence type="ECO:0000256" key="1">
    <source>
        <dbReference type="ARBA" id="ARBA00007478"/>
    </source>
</evidence>
<comment type="caution">
    <text evidence="2">The sequence shown here is derived from an EMBL/GenBank/DDBJ whole genome shotgun (WGS) entry which is preliminary data.</text>
</comment>
<dbReference type="PANTHER" id="PTHR14894">
    <property type="entry name" value="CDK5 REGULATORY SUBUNIT-ASSOCIATED PROTEIN 3"/>
    <property type="match status" value="1"/>
</dbReference>
<organism evidence="2 3">
    <name type="scientific">Elliptochloris bilobata</name>
    <dbReference type="NCBI Taxonomy" id="381761"/>
    <lineage>
        <taxon>Eukaryota</taxon>
        <taxon>Viridiplantae</taxon>
        <taxon>Chlorophyta</taxon>
        <taxon>core chlorophytes</taxon>
        <taxon>Trebouxiophyceae</taxon>
        <taxon>Trebouxiophyceae incertae sedis</taxon>
        <taxon>Elliptochloris clade</taxon>
        <taxon>Elliptochloris</taxon>
    </lineage>
</organism>
<dbReference type="EMBL" id="JALJOU010000069">
    <property type="protein sequence ID" value="KAK9825903.1"/>
    <property type="molecule type" value="Genomic_DNA"/>
</dbReference>
<name>A0AAW1QWF0_9CHLO</name>
<dbReference type="PANTHER" id="PTHR14894:SF0">
    <property type="entry name" value="CDK5 REGULATORY SUBUNIT-ASSOCIATED PROTEIN 3"/>
    <property type="match status" value="1"/>
</dbReference>
<dbReference type="AlphaFoldDB" id="A0AAW1QWF0"/>
<dbReference type="GO" id="GO:0007346">
    <property type="term" value="P:regulation of mitotic cell cycle"/>
    <property type="evidence" value="ECO:0007669"/>
    <property type="project" value="TreeGrafter"/>
</dbReference>
<evidence type="ECO:0000313" key="3">
    <source>
        <dbReference type="Proteomes" id="UP001445335"/>
    </source>
</evidence>
<dbReference type="Proteomes" id="UP001445335">
    <property type="component" value="Unassembled WGS sequence"/>
</dbReference>